<feature type="compositionally biased region" description="Basic and acidic residues" evidence="1">
    <location>
        <begin position="1"/>
        <end position="34"/>
    </location>
</feature>
<keyword evidence="2" id="KW-0472">Membrane</keyword>
<reference evidence="3" key="1">
    <citation type="submission" date="2023-04" db="EMBL/GenBank/DDBJ databases">
        <title>Aspergillus oryzae NBRC 4228.</title>
        <authorList>
            <person name="Ichikawa N."/>
            <person name="Sato H."/>
            <person name="Tonouchi N."/>
        </authorList>
    </citation>
    <scope>NUCLEOTIDE SEQUENCE</scope>
    <source>
        <strain evidence="3">NBRC 4228</strain>
    </source>
</reference>
<proteinExistence type="predicted"/>
<gene>
    <name evidence="3" type="ORF">Aory04_000788800</name>
</gene>
<evidence type="ECO:0000256" key="2">
    <source>
        <dbReference type="SAM" id="Phobius"/>
    </source>
</evidence>
<dbReference type="Proteomes" id="UP001165205">
    <property type="component" value="Unassembled WGS sequence"/>
</dbReference>
<keyword evidence="2" id="KW-1133">Transmembrane helix</keyword>
<organism evidence="3 4">
    <name type="scientific">Aspergillus oryzae</name>
    <name type="common">Yellow koji mold</name>
    <dbReference type="NCBI Taxonomy" id="5062"/>
    <lineage>
        <taxon>Eukaryota</taxon>
        <taxon>Fungi</taxon>
        <taxon>Dikarya</taxon>
        <taxon>Ascomycota</taxon>
        <taxon>Pezizomycotina</taxon>
        <taxon>Eurotiomycetes</taxon>
        <taxon>Eurotiomycetidae</taxon>
        <taxon>Eurotiales</taxon>
        <taxon>Aspergillaceae</taxon>
        <taxon>Aspergillus</taxon>
        <taxon>Aspergillus subgen. Circumdati</taxon>
    </lineage>
</organism>
<comment type="caution">
    <text evidence="3">The sequence shown here is derived from an EMBL/GenBank/DDBJ whole genome shotgun (WGS) entry which is preliminary data.</text>
</comment>
<dbReference type="EMBL" id="BSYA01000095">
    <property type="protein sequence ID" value="GMG32126.1"/>
    <property type="molecule type" value="Genomic_DNA"/>
</dbReference>
<sequence>MDRSRTSSQDRDVLPPRGDEGRISPSLDKEKSPGPEDQPDAPPDGGLTAWLVVVGAWCTSFCSFGWVNSECLSTIM</sequence>
<feature type="region of interest" description="Disordered" evidence="1">
    <location>
        <begin position="1"/>
        <end position="46"/>
    </location>
</feature>
<dbReference type="AlphaFoldDB" id="A0AAN4YKG9"/>
<name>A0AAN4YKG9_ASPOZ</name>
<evidence type="ECO:0000313" key="3">
    <source>
        <dbReference type="EMBL" id="GMG32126.1"/>
    </source>
</evidence>
<protein>
    <submittedName>
        <fullName evidence="3">Unnamed protein product</fullName>
    </submittedName>
</protein>
<evidence type="ECO:0000256" key="1">
    <source>
        <dbReference type="SAM" id="MobiDB-lite"/>
    </source>
</evidence>
<evidence type="ECO:0000313" key="4">
    <source>
        <dbReference type="Proteomes" id="UP001165205"/>
    </source>
</evidence>
<keyword evidence="2" id="KW-0812">Transmembrane</keyword>
<accession>A0AAN4YKG9</accession>
<feature type="transmembrane region" description="Helical" evidence="2">
    <location>
        <begin position="47"/>
        <end position="67"/>
    </location>
</feature>